<name>A0ACC2WUI9_9TREE</name>
<accession>A0ACC2WUI9</accession>
<organism evidence="1 2">
    <name type="scientific">Naganishia adeliensis</name>
    <dbReference type="NCBI Taxonomy" id="92952"/>
    <lineage>
        <taxon>Eukaryota</taxon>
        <taxon>Fungi</taxon>
        <taxon>Dikarya</taxon>
        <taxon>Basidiomycota</taxon>
        <taxon>Agaricomycotina</taxon>
        <taxon>Tremellomycetes</taxon>
        <taxon>Filobasidiales</taxon>
        <taxon>Filobasidiaceae</taxon>
        <taxon>Naganishia</taxon>
    </lineage>
</organism>
<gene>
    <name evidence="1" type="ORF">QFC20_001713</name>
</gene>
<keyword evidence="2" id="KW-1185">Reference proteome</keyword>
<dbReference type="EMBL" id="JASBWS010000010">
    <property type="protein sequence ID" value="KAJ9114197.1"/>
    <property type="molecule type" value="Genomic_DNA"/>
</dbReference>
<proteinExistence type="predicted"/>
<evidence type="ECO:0000313" key="2">
    <source>
        <dbReference type="Proteomes" id="UP001230649"/>
    </source>
</evidence>
<evidence type="ECO:0000313" key="1">
    <source>
        <dbReference type="EMBL" id="KAJ9114197.1"/>
    </source>
</evidence>
<sequence length="189" mass="21180">MPSTTNYTNSACTSDPLPYNTSSFTHPEFLHHLPRPGFEFLFHLQCDLGEVYPIGDGPFGNRKAISFTGGRFEGPKIKGDILPGGADWLLTTSNGTVSMPDTRYNLRTDDGAYIYIQTRGTRTGPKEVLDKLTTDPTITPDQYRFRLTMMFETGDPRYDWLNKVVAVAAAGKSLTQGHINESKKRRRKL</sequence>
<reference evidence="1" key="1">
    <citation type="submission" date="2023-04" db="EMBL/GenBank/DDBJ databases">
        <title>Draft Genome sequencing of Naganishia species isolated from polar environments using Oxford Nanopore Technology.</title>
        <authorList>
            <person name="Leo P."/>
            <person name="Venkateswaran K."/>
        </authorList>
    </citation>
    <scope>NUCLEOTIDE SEQUENCE</scope>
    <source>
        <strain evidence="1">MNA-CCFEE 5262</strain>
    </source>
</reference>
<comment type="caution">
    <text evidence="1">The sequence shown here is derived from an EMBL/GenBank/DDBJ whole genome shotgun (WGS) entry which is preliminary data.</text>
</comment>
<dbReference type="Proteomes" id="UP001230649">
    <property type="component" value="Unassembled WGS sequence"/>
</dbReference>
<protein>
    <submittedName>
        <fullName evidence="1">Uncharacterized protein</fullName>
    </submittedName>
</protein>